<dbReference type="AlphaFoldDB" id="A0A0E9TK87"/>
<organism evidence="1">
    <name type="scientific">Anguilla anguilla</name>
    <name type="common">European freshwater eel</name>
    <name type="synonym">Muraena anguilla</name>
    <dbReference type="NCBI Taxonomy" id="7936"/>
    <lineage>
        <taxon>Eukaryota</taxon>
        <taxon>Metazoa</taxon>
        <taxon>Chordata</taxon>
        <taxon>Craniata</taxon>
        <taxon>Vertebrata</taxon>
        <taxon>Euteleostomi</taxon>
        <taxon>Actinopterygii</taxon>
        <taxon>Neopterygii</taxon>
        <taxon>Teleostei</taxon>
        <taxon>Anguilliformes</taxon>
        <taxon>Anguillidae</taxon>
        <taxon>Anguilla</taxon>
    </lineage>
</organism>
<reference evidence="1" key="2">
    <citation type="journal article" date="2015" name="Fish Shellfish Immunol.">
        <title>Early steps in the European eel (Anguilla anguilla)-Vibrio vulnificus interaction in the gills: Role of the RtxA13 toxin.</title>
        <authorList>
            <person name="Callol A."/>
            <person name="Pajuelo D."/>
            <person name="Ebbesson L."/>
            <person name="Teles M."/>
            <person name="MacKenzie S."/>
            <person name="Amaro C."/>
        </authorList>
    </citation>
    <scope>NUCLEOTIDE SEQUENCE</scope>
</reference>
<proteinExistence type="predicted"/>
<sequence length="37" mass="4128">MVLIGQNLLDDEPNGQTTYVNDCMNKAIKLTFAVELD</sequence>
<dbReference type="EMBL" id="GBXM01054483">
    <property type="protein sequence ID" value="JAH54094.1"/>
    <property type="molecule type" value="Transcribed_RNA"/>
</dbReference>
<name>A0A0E9TK87_ANGAN</name>
<protein>
    <submittedName>
        <fullName evidence="1">Uncharacterized protein</fullName>
    </submittedName>
</protein>
<accession>A0A0E9TK87</accession>
<evidence type="ECO:0000313" key="1">
    <source>
        <dbReference type="EMBL" id="JAH54094.1"/>
    </source>
</evidence>
<reference evidence="1" key="1">
    <citation type="submission" date="2014-11" db="EMBL/GenBank/DDBJ databases">
        <authorList>
            <person name="Amaro Gonzalez C."/>
        </authorList>
    </citation>
    <scope>NUCLEOTIDE SEQUENCE</scope>
</reference>